<dbReference type="Pfam" id="PF00498">
    <property type="entry name" value="FHA"/>
    <property type="match status" value="1"/>
</dbReference>
<sequence length="216" mass="23748">MFNISVVNGQTRLTMKGTLASREILVGRSSKCDLLLRDETVSGVHCRLIAVEGGAIVSDAGSTNGTFLNGELVVRPTMMTADDELRAGPYVLRVQSLVGGAANTFSTPVRTERPGRIAPPPPAEARPQGKRPLPEDRPTELQISQAQVFWRILGVHGPVTLEQARAAYEAQLKECRPGTVSELNPLLHALSEQRIREIEFAWEYVQRLLRRTRDAA</sequence>
<dbReference type="OrthoDB" id="9782676at2"/>
<feature type="region of interest" description="Disordered" evidence="1">
    <location>
        <begin position="105"/>
        <end position="138"/>
    </location>
</feature>
<protein>
    <submittedName>
        <fullName evidence="3">Inner membrane component of T3SS domain-containing protein</fullName>
    </submittedName>
</protein>
<dbReference type="SMART" id="SM00240">
    <property type="entry name" value="FHA"/>
    <property type="match status" value="1"/>
</dbReference>
<proteinExistence type="predicted"/>
<dbReference type="AlphaFoldDB" id="A0A1H8EKS8"/>
<dbReference type="PANTHER" id="PTHR23308">
    <property type="entry name" value="NUCLEAR INHIBITOR OF PROTEIN PHOSPHATASE-1"/>
    <property type="match status" value="1"/>
</dbReference>
<evidence type="ECO:0000256" key="1">
    <source>
        <dbReference type="SAM" id="MobiDB-lite"/>
    </source>
</evidence>
<dbReference type="PROSITE" id="PS50006">
    <property type="entry name" value="FHA_DOMAIN"/>
    <property type="match status" value="1"/>
</dbReference>
<dbReference type="SUPFAM" id="SSF49879">
    <property type="entry name" value="SMAD/FHA domain"/>
    <property type="match status" value="1"/>
</dbReference>
<dbReference type="RefSeq" id="WP_075011161.1">
    <property type="nucleotide sequence ID" value="NZ_FOAP01000034.1"/>
</dbReference>
<dbReference type="CDD" id="cd00060">
    <property type="entry name" value="FHA"/>
    <property type="match status" value="1"/>
</dbReference>
<dbReference type="Gene3D" id="2.60.200.20">
    <property type="match status" value="1"/>
</dbReference>
<dbReference type="EMBL" id="FOAP01000034">
    <property type="protein sequence ID" value="SEN20181.1"/>
    <property type="molecule type" value="Genomic_DNA"/>
</dbReference>
<organism evidence="3 4">
    <name type="scientific">Stigmatella aurantiaca</name>
    <dbReference type="NCBI Taxonomy" id="41"/>
    <lineage>
        <taxon>Bacteria</taxon>
        <taxon>Pseudomonadati</taxon>
        <taxon>Myxococcota</taxon>
        <taxon>Myxococcia</taxon>
        <taxon>Myxococcales</taxon>
        <taxon>Cystobacterineae</taxon>
        <taxon>Archangiaceae</taxon>
        <taxon>Stigmatella</taxon>
    </lineage>
</organism>
<evidence type="ECO:0000313" key="3">
    <source>
        <dbReference type="EMBL" id="SEN20181.1"/>
    </source>
</evidence>
<dbReference type="InterPro" id="IPR008984">
    <property type="entry name" value="SMAD_FHA_dom_sf"/>
</dbReference>
<dbReference type="InterPro" id="IPR000253">
    <property type="entry name" value="FHA_dom"/>
</dbReference>
<reference evidence="4" key="1">
    <citation type="submission" date="2016-10" db="EMBL/GenBank/DDBJ databases">
        <authorList>
            <person name="Varghese N."/>
            <person name="Submissions S."/>
        </authorList>
    </citation>
    <scope>NUCLEOTIDE SEQUENCE [LARGE SCALE GENOMIC DNA]</scope>
    <source>
        <strain evidence="4">DSM 17044</strain>
    </source>
</reference>
<evidence type="ECO:0000313" key="4">
    <source>
        <dbReference type="Proteomes" id="UP000182719"/>
    </source>
</evidence>
<dbReference type="InterPro" id="IPR036869">
    <property type="entry name" value="J_dom_sf"/>
</dbReference>
<evidence type="ECO:0000259" key="2">
    <source>
        <dbReference type="PROSITE" id="PS50006"/>
    </source>
</evidence>
<dbReference type="SUPFAM" id="SSF46565">
    <property type="entry name" value="Chaperone J-domain"/>
    <property type="match status" value="1"/>
</dbReference>
<keyword evidence="4" id="KW-1185">Reference proteome</keyword>
<dbReference type="Proteomes" id="UP000182719">
    <property type="component" value="Unassembled WGS sequence"/>
</dbReference>
<accession>A0A1H8EKS8</accession>
<gene>
    <name evidence="3" type="ORF">SAMN05444354_1342</name>
</gene>
<dbReference type="InterPro" id="IPR050923">
    <property type="entry name" value="Cell_Proc_Reg/RNA_Proc"/>
</dbReference>
<feature type="domain" description="FHA" evidence="2">
    <location>
        <begin position="24"/>
        <end position="73"/>
    </location>
</feature>
<name>A0A1H8EKS8_STIAU</name>